<dbReference type="EMBL" id="KJ567044">
    <property type="protein sequence ID" value="AID59094.1"/>
    <property type="molecule type" value="Genomic_DNA"/>
</dbReference>
<evidence type="ECO:0000313" key="2">
    <source>
        <dbReference type="Proteomes" id="UP000027490"/>
    </source>
</evidence>
<reference evidence="1 2" key="1">
    <citation type="submission" date="2014-03" db="EMBL/GenBank/DDBJ databases">
        <authorList>
            <person name="Tish M."/>
            <person name="Schwarz A.G."/>
            <person name="Abrahim M.R."/>
            <person name="Adkins N.L."/>
            <person name="Burke K.A."/>
            <person name="Churilla B.M."/>
            <person name="Cohen K.L."/>
            <person name="Colicchio M.A."/>
            <person name="Fasoranti T.O."/>
            <person name="Genkil J.S."/>
            <person name="Kramer Z.J."/>
            <person name="Prout A.K."/>
            <person name="Schafer C.E."/>
            <person name="Vispute N."/>
            <person name="Wilkes K.E."/>
            <person name="Williams C.R."/>
            <person name="Xiao X."/>
            <person name="Yoder B.A."/>
            <person name="Yu V.J."/>
            <person name="Lapin J.S."/>
            <person name="Ott C.T."/>
            <person name="Walburn T.D."/>
            <person name="Bradley K.W."/>
            <person name="Clarke D.Q."/>
            <person name="Lewis M.F."/>
            <person name="Barker L.P."/>
            <person name="Bailey C."/>
            <person name="Asai D.J."/>
            <person name="Bowman C.A."/>
            <person name="Russell D.A."/>
            <person name="Pope W.H."/>
            <person name="Jacobs-Sera D."/>
            <person name="Hendrix R.W."/>
            <person name="Hatfull G.F."/>
        </authorList>
    </citation>
    <scope>NUCLEOTIDE SEQUENCE [LARGE SCALE GENOMIC DNA]</scope>
</reference>
<accession>A0A068F2Z4</accession>
<name>A0A068F2Z4_9CAUD</name>
<proteinExistence type="predicted"/>
<protein>
    <submittedName>
        <fullName evidence="1">Uncharacterized protein</fullName>
    </submittedName>
</protein>
<sequence length="132" mass="14560">MSGRDGPAEKGTTDMFKFVARLNGRTVVTQHETQADATARIGQIAAVNNLTATQERRDEDTISGVWYYRTSPNKGGVAGTFKIIDNSPVRIEDKDGFTADLLNTTDAEVAVVQYDHLPEPTHLDWSHVNRIS</sequence>
<gene>
    <name evidence="1" type="primary">95</name>
    <name evidence="1" type="ORF">PBI_EMPTEE_95</name>
</gene>
<organism evidence="1 2">
    <name type="scientific">Mycobacterium phage EmpTee</name>
    <dbReference type="NCBI Taxonomy" id="1486471"/>
    <lineage>
        <taxon>Viruses</taxon>
        <taxon>Duplodnaviria</taxon>
        <taxon>Heunggongvirae</taxon>
        <taxon>Uroviricota</taxon>
        <taxon>Caudoviricetes</taxon>
        <taxon>Bclasvirinae</taxon>
        <taxon>Pegunavirus</taxon>
        <taxon>Pegunavirus suffolk</taxon>
    </lineage>
</organism>
<dbReference type="Proteomes" id="UP000027490">
    <property type="component" value="Genome"/>
</dbReference>
<evidence type="ECO:0000313" key="1">
    <source>
        <dbReference type="EMBL" id="AID59094.1"/>
    </source>
</evidence>